<evidence type="ECO:0008006" key="5">
    <source>
        <dbReference type="Google" id="ProtNLM"/>
    </source>
</evidence>
<gene>
    <name evidence="3" type="ORF">QBC47DRAFT_301688</name>
</gene>
<keyword evidence="4" id="KW-1185">Reference proteome</keyword>
<keyword evidence="2" id="KW-0812">Transmembrane</keyword>
<organism evidence="3 4">
    <name type="scientific">Echria macrotheca</name>
    <dbReference type="NCBI Taxonomy" id="438768"/>
    <lineage>
        <taxon>Eukaryota</taxon>
        <taxon>Fungi</taxon>
        <taxon>Dikarya</taxon>
        <taxon>Ascomycota</taxon>
        <taxon>Pezizomycotina</taxon>
        <taxon>Sordariomycetes</taxon>
        <taxon>Sordariomycetidae</taxon>
        <taxon>Sordariales</taxon>
        <taxon>Schizotheciaceae</taxon>
        <taxon>Echria</taxon>
    </lineage>
</organism>
<keyword evidence="2" id="KW-1133">Transmembrane helix</keyword>
<proteinExistence type="predicted"/>
<evidence type="ECO:0000313" key="4">
    <source>
        <dbReference type="Proteomes" id="UP001239445"/>
    </source>
</evidence>
<reference evidence="3" key="1">
    <citation type="submission" date="2023-06" db="EMBL/GenBank/DDBJ databases">
        <title>Genome-scale phylogeny and comparative genomics of the fungal order Sordariales.</title>
        <authorList>
            <consortium name="Lawrence Berkeley National Laboratory"/>
            <person name="Hensen N."/>
            <person name="Bonometti L."/>
            <person name="Westerberg I."/>
            <person name="Brannstrom I.O."/>
            <person name="Guillou S."/>
            <person name="Cros-Aarteil S."/>
            <person name="Calhoun S."/>
            <person name="Haridas S."/>
            <person name="Kuo A."/>
            <person name="Mondo S."/>
            <person name="Pangilinan J."/>
            <person name="Riley R."/>
            <person name="Labutti K."/>
            <person name="Andreopoulos B."/>
            <person name="Lipzen A."/>
            <person name="Chen C."/>
            <person name="Yanf M."/>
            <person name="Daum C."/>
            <person name="Ng V."/>
            <person name="Clum A."/>
            <person name="Steindorff A."/>
            <person name="Ohm R."/>
            <person name="Martin F."/>
            <person name="Silar P."/>
            <person name="Natvig D."/>
            <person name="Lalanne C."/>
            <person name="Gautier V."/>
            <person name="Ament-Velasquez S.L."/>
            <person name="Kruys A."/>
            <person name="Hutchinson M.I."/>
            <person name="Powell A.J."/>
            <person name="Barry K."/>
            <person name="Miller A.N."/>
            <person name="Grigoriev I.V."/>
            <person name="Debuchy R."/>
            <person name="Gladieux P."/>
            <person name="Thoren M.H."/>
            <person name="Johannesson H."/>
        </authorList>
    </citation>
    <scope>NUCLEOTIDE SEQUENCE</scope>
    <source>
        <strain evidence="3">PSN4</strain>
    </source>
</reference>
<feature type="region of interest" description="Disordered" evidence="1">
    <location>
        <begin position="313"/>
        <end position="332"/>
    </location>
</feature>
<dbReference type="EMBL" id="MU839834">
    <property type="protein sequence ID" value="KAK1755352.1"/>
    <property type="molecule type" value="Genomic_DNA"/>
</dbReference>
<evidence type="ECO:0000256" key="2">
    <source>
        <dbReference type="SAM" id="Phobius"/>
    </source>
</evidence>
<sequence length="332" mass="37924">MGWINSFVRDRGVIAGGMCITAASVFFIARQLLETCRDDAEIKPVQPKTQYITQETEDSLKLSTLETLLGHYNTTIRDTAVRIICDRAVNDPAAIELLLYGITRPDYDERLKNLRALALITEPQTLLGLHTWKAYAALVRSLELSLDPNQEKLDDEHYDDYPLRDMTEKLCLMFLLQLVNRAGAEKLVKAKFVEKWLAKQNWGDNEEERRENFAKYMLVRNNRISDLVVSIRVIASGQEALRKAGLLAPSSDNEEDEDDEPLTTADRFNVLVTLAMDPNLEDDGNRVLARNLQTDFDEHRRRQLHREAMVLNDGTRPVNRDDIIQREPGSPS</sequence>
<name>A0AAJ0F674_9PEZI</name>
<comment type="caution">
    <text evidence="3">The sequence shown here is derived from an EMBL/GenBank/DDBJ whole genome shotgun (WGS) entry which is preliminary data.</text>
</comment>
<dbReference type="AlphaFoldDB" id="A0AAJ0F674"/>
<keyword evidence="2" id="KW-0472">Membrane</keyword>
<evidence type="ECO:0000313" key="3">
    <source>
        <dbReference type="EMBL" id="KAK1755352.1"/>
    </source>
</evidence>
<feature type="transmembrane region" description="Helical" evidence="2">
    <location>
        <begin position="12"/>
        <end position="33"/>
    </location>
</feature>
<evidence type="ECO:0000256" key="1">
    <source>
        <dbReference type="SAM" id="MobiDB-lite"/>
    </source>
</evidence>
<dbReference type="Proteomes" id="UP001239445">
    <property type="component" value="Unassembled WGS sequence"/>
</dbReference>
<protein>
    <recommendedName>
        <fullName evidence="5">Cytoskeleton-associated protein</fullName>
    </recommendedName>
</protein>
<accession>A0AAJ0F674</accession>